<evidence type="ECO:0000256" key="7">
    <source>
        <dbReference type="ARBA" id="ARBA00022958"/>
    </source>
</evidence>
<dbReference type="EMBL" id="CP036281">
    <property type="protein sequence ID" value="QDU80616.1"/>
    <property type="molecule type" value="Genomic_DNA"/>
</dbReference>
<keyword evidence="5" id="KW-0631">Potassium channel</keyword>
<dbReference type="PANTHER" id="PTHR11537">
    <property type="entry name" value="VOLTAGE-GATED POTASSIUM CHANNEL"/>
    <property type="match status" value="1"/>
</dbReference>
<evidence type="ECO:0000256" key="11">
    <source>
        <dbReference type="ARBA" id="ARBA00023303"/>
    </source>
</evidence>
<dbReference type="Gene3D" id="1.20.120.350">
    <property type="entry name" value="Voltage-gated potassium channels. Chain C"/>
    <property type="match status" value="1"/>
</dbReference>
<accession>A0A518CN09</accession>
<dbReference type="RefSeq" id="WP_144995876.1">
    <property type="nucleotide sequence ID" value="NZ_CP036281.1"/>
</dbReference>
<feature type="coiled-coil region" evidence="12">
    <location>
        <begin position="215"/>
        <end position="245"/>
    </location>
</feature>
<dbReference type="InterPro" id="IPR028325">
    <property type="entry name" value="VG_K_chnl"/>
</dbReference>
<evidence type="ECO:0000256" key="3">
    <source>
        <dbReference type="ARBA" id="ARBA00022538"/>
    </source>
</evidence>
<feature type="transmembrane region" description="Helical" evidence="13">
    <location>
        <begin position="186"/>
        <end position="210"/>
    </location>
</feature>
<dbReference type="SUPFAM" id="SSF81324">
    <property type="entry name" value="Voltage-gated potassium channels"/>
    <property type="match status" value="1"/>
</dbReference>
<comment type="subcellular location">
    <subcellularLocation>
        <location evidence="1">Membrane</location>
        <topology evidence="1">Multi-pass membrane protein</topology>
    </subcellularLocation>
</comment>
<dbReference type="OrthoDB" id="9810759at2"/>
<sequence length="250" mass="28254">MSSAAARDITPYQLFMMALCVLVLFMLVIQTLIAPQSEEAQILEYADFCICIFFLVDFFISLYRAKDRKKYMLTWGWIDLISSIPVDIVRLGRIARLLRIVRLFRAVRATKTIAHHLLQHRTEGVLLSSALLTLLMLVFASIAILQLENSPESNIHTAEDALWWSFVTITTVGYGDHYPVTAEGRFLAAFLMITGVGLFGAVAGTMTSWFTSGAVEETDQDLEELKEELRIVRALLEEAKKEREDVVSSR</sequence>
<evidence type="ECO:0000256" key="10">
    <source>
        <dbReference type="ARBA" id="ARBA00023136"/>
    </source>
</evidence>
<keyword evidence="9" id="KW-0406">Ion transport</keyword>
<keyword evidence="3" id="KW-0633">Potassium transport</keyword>
<keyword evidence="2" id="KW-0813">Transport</keyword>
<evidence type="ECO:0000256" key="2">
    <source>
        <dbReference type="ARBA" id="ARBA00022448"/>
    </source>
</evidence>
<dbReference type="Gene3D" id="1.20.5.110">
    <property type="match status" value="1"/>
</dbReference>
<dbReference type="KEGG" id="plon:Pla110_23470"/>
<reference evidence="15 16" key="1">
    <citation type="submission" date="2019-02" db="EMBL/GenBank/DDBJ databases">
        <title>Deep-cultivation of Planctomycetes and their phenomic and genomic characterization uncovers novel biology.</title>
        <authorList>
            <person name="Wiegand S."/>
            <person name="Jogler M."/>
            <person name="Boedeker C."/>
            <person name="Pinto D."/>
            <person name="Vollmers J."/>
            <person name="Rivas-Marin E."/>
            <person name="Kohn T."/>
            <person name="Peeters S.H."/>
            <person name="Heuer A."/>
            <person name="Rast P."/>
            <person name="Oberbeckmann S."/>
            <person name="Bunk B."/>
            <person name="Jeske O."/>
            <person name="Meyerdierks A."/>
            <person name="Storesund J.E."/>
            <person name="Kallscheuer N."/>
            <person name="Luecker S."/>
            <person name="Lage O.M."/>
            <person name="Pohl T."/>
            <person name="Merkel B.J."/>
            <person name="Hornburger P."/>
            <person name="Mueller R.-W."/>
            <person name="Bruemmer F."/>
            <person name="Labrenz M."/>
            <person name="Spormann A.M."/>
            <person name="Op den Camp H."/>
            <person name="Overmann J."/>
            <person name="Amann R."/>
            <person name="Jetten M.S.M."/>
            <person name="Mascher T."/>
            <person name="Medema M.H."/>
            <person name="Devos D.P."/>
            <person name="Kaster A.-K."/>
            <person name="Ovreas L."/>
            <person name="Rohde M."/>
            <person name="Galperin M.Y."/>
            <person name="Jogler C."/>
        </authorList>
    </citation>
    <scope>NUCLEOTIDE SEQUENCE [LARGE SCALE GENOMIC DNA]</scope>
    <source>
        <strain evidence="15 16">Pla110</strain>
    </source>
</reference>
<keyword evidence="10 13" id="KW-0472">Membrane</keyword>
<dbReference type="GO" id="GO:0005249">
    <property type="term" value="F:voltage-gated potassium channel activity"/>
    <property type="evidence" value="ECO:0007669"/>
    <property type="project" value="InterPro"/>
</dbReference>
<organism evidence="15 16">
    <name type="scientific">Polystyrenella longa</name>
    <dbReference type="NCBI Taxonomy" id="2528007"/>
    <lineage>
        <taxon>Bacteria</taxon>
        <taxon>Pseudomonadati</taxon>
        <taxon>Planctomycetota</taxon>
        <taxon>Planctomycetia</taxon>
        <taxon>Planctomycetales</taxon>
        <taxon>Planctomycetaceae</taxon>
        <taxon>Polystyrenella</taxon>
    </lineage>
</organism>
<feature type="transmembrane region" description="Helical" evidence="13">
    <location>
        <begin position="45"/>
        <end position="63"/>
    </location>
</feature>
<gene>
    <name evidence="15" type="primary">kcsA</name>
    <name evidence="15" type="ORF">Pla110_23470</name>
</gene>
<keyword evidence="4 13" id="KW-0812">Transmembrane</keyword>
<evidence type="ECO:0000256" key="13">
    <source>
        <dbReference type="SAM" id="Phobius"/>
    </source>
</evidence>
<evidence type="ECO:0000256" key="5">
    <source>
        <dbReference type="ARBA" id="ARBA00022826"/>
    </source>
</evidence>
<dbReference type="PANTHER" id="PTHR11537:SF254">
    <property type="entry name" value="POTASSIUM VOLTAGE-GATED CHANNEL PROTEIN SHAB"/>
    <property type="match status" value="1"/>
</dbReference>
<keyword evidence="7" id="KW-0630">Potassium</keyword>
<feature type="domain" description="Ion transport" evidence="14">
    <location>
        <begin position="12"/>
        <end position="212"/>
    </location>
</feature>
<dbReference type="Proteomes" id="UP000317178">
    <property type="component" value="Chromosome"/>
</dbReference>
<keyword evidence="11 15" id="KW-0407">Ion channel</keyword>
<feature type="transmembrane region" description="Helical" evidence="13">
    <location>
        <begin position="12"/>
        <end position="33"/>
    </location>
</feature>
<name>A0A518CN09_9PLAN</name>
<dbReference type="Gene3D" id="1.10.287.70">
    <property type="match status" value="1"/>
</dbReference>
<keyword evidence="8 13" id="KW-1133">Transmembrane helix</keyword>
<dbReference type="GO" id="GO:0001508">
    <property type="term" value="P:action potential"/>
    <property type="evidence" value="ECO:0007669"/>
    <property type="project" value="TreeGrafter"/>
</dbReference>
<keyword evidence="12" id="KW-0175">Coiled coil</keyword>
<evidence type="ECO:0000256" key="4">
    <source>
        <dbReference type="ARBA" id="ARBA00022692"/>
    </source>
</evidence>
<evidence type="ECO:0000256" key="12">
    <source>
        <dbReference type="SAM" id="Coils"/>
    </source>
</evidence>
<evidence type="ECO:0000259" key="14">
    <source>
        <dbReference type="Pfam" id="PF00520"/>
    </source>
</evidence>
<evidence type="ECO:0000256" key="1">
    <source>
        <dbReference type="ARBA" id="ARBA00004141"/>
    </source>
</evidence>
<keyword evidence="16" id="KW-1185">Reference proteome</keyword>
<dbReference type="InterPro" id="IPR005821">
    <property type="entry name" value="Ion_trans_dom"/>
</dbReference>
<dbReference type="InterPro" id="IPR027359">
    <property type="entry name" value="Volt_channel_dom_sf"/>
</dbReference>
<evidence type="ECO:0000313" key="15">
    <source>
        <dbReference type="EMBL" id="QDU80616.1"/>
    </source>
</evidence>
<proteinExistence type="predicted"/>
<dbReference type="GO" id="GO:0008076">
    <property type="term" value="C:voltage-gated potassium channel complex"/>
    <property type="evidence" value="ECO:0007669"/>
    <property type="project" value="InterPro"/>
</dbReference>
<dbReference type="AlphaFoldDB" id="A0A518CN09"/>
<evidence type="ECO:0000256" key="8">
    <source>
        <dbReference type="ARBA" id="ARBA00022989"/>
    </source>
</evidence>
<dbReference type="PRINTS" id="PR00169">
    <property type="entry name" value="KCHANNEL"/>
</dbReference>
<keyword evidence="6" id="KW-0851">Voltage-gated channel</keyword>
<evidence type="ECO:0000256" key="6">
    <source>
        <dbReference type="ARBA" id="ARBA00022882"/>
    </source>
</evidence>
<evidence type="ECO:0000313" key="16">
    <source>
        <dbReference type="Proteomes" id="UP000317178"/>
    </source>
</evidence>
<evidence type="ECO:0000256" key="9">
    <source>
        <dbReference type="ARBA" id="ARBA00023065"/>
    </source>
</evidence>
<protein>
    <submittedName>
        <fullName evidence="15">pH-gated potassium channel KcsA</fullName>
    </submittedName>
</protein>
<dbReference type="Pfam" id="PF00520">
    <property type="entry name" value="Ion_trans"/>
    <property type="match status" value="1"/>
</dbReference>
<feature type="transmembrane region" description="Helical" evidence="13">
    <location>
        <begin position="125"/>
        <end position="145"/>
    </location>
</feature>